<accession>A0A1D9PWU1</accession>
<dbReference type="AlphaFoldDB" id="A0A1D9PWU1"/>
<gene>
    <name evidence="10" type="ORF">sscle_02g018860</name>
</gene>
<dbReference type="GO" id="GO:0005634">
    <property type="term" value="C:nucleus"/>
    <property type="evidence" value="ECO:0007669"/>
    <property type="project" value="UniProtKB-SubCell"/>
</dbReference>
<dbReference type="Gene3D" id="3.30.160.60">
    <property type="entry name" value="Classic Zinc Finger"/>
    <property type="match status" value="3"/>
</dbReference>
<proteinExistence type="predicted"/>
<dbReference type="RefSeq" id="XP_001594365.1">
    <property type="nucleotide sequence ID" value="XM_001594315.1"/>
</dbReference>
<dbReference type="GO" id="GO:0008270">
    <property type="term" value="F:zinc ion binding"/>
    <property type="evidence" value="ECO:0007669"/>
    <property type="project" value="UniProtKB-KW"/>
</dbReference>
<dbReference type="KEGG" id="ssl:SS1G_04172"/>
<dbReference type="PROSITE" id="PS00028">
    <property type="entry name" value="ZINC_FINGER_C2H2_1"/>
    <property type="match status" value="4"/>
</dbReference>
<keyword evidence="4" id="KW-0862">Zinc</keyword>
<dbReference type="SMART" id="SM00355">
    <property type="entry name" value="ZnF_C2H2"/>
    <property type="match status" value="7"/>
</dbReference>
<organism evidence="10 11">
    <name type="scientific">Sclerotinia sclerotiorum (strain ATCC 18683 / 1980 / Ss-1)</name>
    <name type="common">White mold</name>
    <name type="synonym">Whetzelinia sclerotiorum</name>
    <dbReference type="NCBI Taxonomy" id="665079"/>
    <lineage>
        <taxon>Eukaryota</taxon>
        <taxon>Fungi</taxon>
        <taxon>Dikarya</taxon>
        <taxon>Ascomycota</taxon>
        <taxon>Pezizomycotina</taxon>
        <taxon>Leotiomycetes</taxon>
        <taxon>Helotiales</taxon>
        <taxon>Sclerotiniaceae</taxon>
        <taxon>Sclerotinia</taxon>
    </lineage>
</organism>
<evidence type="ECO:0000313" key="10">
    <source>
        <dbReference type="EMBL" id="APA07116.1"/>
    </source>
</evidence>
<evidence type="ECO:0000313" key="11">
    <source>
        <dbReference type="Proteomes" id="UP000177798"/>
    </source>
</evidence>
<dbReference type="InterPro" id="IPR013087">
    <property type="entry name" value="Znf_C2H2_type"/>
</dbReference>
<dbReference type="OrthoDB" id="4748970at2759"/>
<evidence type="ECO:0000256" key="3">
    <source>
        <dbReference type="ARBA" id="ARBA00022771"/>
    </source>
</evidence>
<evidence type="ECO:0000256" key="1">
    <source>
        <dbReference type="ARBA" id="ARBA00004123"/>
    </source>
</evidence>
<dbReference type="PANTHER" id="PTHR46179:SF13">
    <property type="entry name" value="C2H2-TYPE DOMAIN-CONTAINING PROTEIN"/>
    <property type="match status" value="1"/>
</dbReference>
<evidence type="ECO:0000259" key="9">
    <source>
        <dbReference type="PROSITE" id="PS50157"/>
    </source>
</evidence>
<dbReference type="EMBL" id="CP017815">
    <property type="protein sequence ID" value="APA07116.1"/>
    <property type="molecule type" value="Genomic_DNA"/>
</dbReference>
<dbReference type="Proteomes" id="UP000177798">
    <property type="component" value="Chromosome 2"/>
</dbReference>
<dbReference type="InterPro" id="IPR051061">
    <property type="entry name" value="Zinc_finger_trans_reg"/>
</dbReference>
<dbReference type="InterPro" id="IPR036236">
    <property type="entry name" value="Znf_C2H2_sf"/>
</dbReference>
<keyword evidence="7" id="KW-0539">Nucleus</keyword>
<evidence type="ECO:0000256" key="4">
    <source>
        <dbReference type="ARBA" id="ARBA00022833"/>
    </source>
</evidence>
<reference evidence="11" key="1">
    <citation type="journal article" date="2017" name="Genome Biol. Evol.">
        <title>The complete genome sequence of the phytopathogenic fungus Sclerotinia sclerotiorum reveals insights into the genome architecture of broad host range pathogens.</title>
        <authorList>
            <person name="Derbyshire M."/>
            <person name="Denton-Giles M."/>
            <person name="Hegedus D."/>
            <person name="Seifbarghy S."/>
            <person name="Rollins J."/>
            <person name="van Kan J."/>
            <person name="Seidl M.F."/>
            <person name="Faino L."/>
            <person name="Mbengue M."/>
            <person name="Navaud O."/>
            <person name="Raffaele S."/>
            <person name="Hammond-Kosack K."/>
            <person name="Heard S."/>
            <person name="Oliver R."/>
        </authorList>
    </citation>
    <scope>NUCLEOTIDE SEQUENCE [LARGE SCALE GENOMIC DNA]</scope>
    <source>
        <strain evidence="11">ATCC 18683 / 1980 / Ss-1</strain>
    </source>
</reference>
<keyword evidence="6" id="KW-0804">Transcription</keyword>
<keyword evidence="2" id="KW-0479">Metal-binding</keyword>
<comment type="subcellular location">
    <subcellularLocation>
        <location evidence="1">Nucleus</location>
    </subcellularLocation>
</comment>
<name>A0A1D9PWU1_SCLS1</name>
<evidence type="ECO:0000256" key="5">
    <source>
        <dbReference type="ARBA" id="ARBA00023015"/>
    </source>
</evidence>
<protein>
    <recommendedName>
        <fullName evidence="9">C2H2-type domain-containing protein</fullName>
    </recommendedName>
</protein>
<keyword evidence="5" id="KW-0805">Transcription regulation</keyword>
<sequence>MVSKVQKASQKVSSSMVICSLCGKKVRDQHSLSLHRLANHSDEFWECSKCDETFKIKQDLYKHIHEVHEEPKPKCEECNKSYLDEKSYKLHMKKFHGTFPCSYPKCHYKLDTLESLNKHLEKHQNLPEYTCTICGCEHRSKRGLKVHMETIHEDNSCRCLVEGCDAVYEHPWALRAHMTSFHEEQAHADTTCKICGHCSKGNKANFARHMNTVHWLEQFKAEFGKARQDGENEEDLEHLAAPTKLSTCSGPVVYGGRS</sequence>
<dbReference type="PANTHER" id="PTHR46179">
    <property type="entry name" value="ZINC FINGER PROTEIN"/>
    <property type="match status" value="1"/>
</dbReference>
<evidence type="ECO:0000256" key="8">
    <source>
        <dbReference type="PROSITE-ProRule" id="PRU00042"/>
    </source>
</evidence>
<dbReference type="VEuPathDB" id="FungiDB:sscle_02g018860"/>
<feature type="domain" description="C2H2-type" evidence="9">
    <location>
        <begin position="17"/>
        <end position="43"/>
    </location>
</feature>
<keyword evidence="3 8" id="KW-0863">Zinc-finger</keyword>
<evidence type="ECO:0000256" key="7">
    <source>
        <dbReference type="ARBA" id="ARBA00023242"/>
    </source>
</evidence>
<evidence type="ECO:0000256" key="6">
    <source>
        <dbReference type="ARBA" id="ARBA00023163"/>
    </source>
</evidence>
<evidence type="ECO:0000256" key="2">
    <source>
        <dbReference type="ARBA" id="ARBA00022723"/>
    </source>
</evidence>
<feature type="domain" description="C2H2-type" evidence="9">
    <location>
        <begin position="45"/>
        <end position="73"/>
    </location>
</feature>
<dbReference type="Pfam" id="PF00096">
    <property type="entry name" value="zf-C2H2"/>
    <property type="match status" value="1"/>
</dbReference>
<dbReference type="SUPFAM" id="SSF57667">
    <property type="entry name" value="beta-beta-alpha zinc fingers"/>
    <property type="match status" value="2"/>
</dbReference>
<dbReference type="PROSITE" id="PS50157">
    <property type="entry name" value="ZINC_FINGER_C2H2_2"/>
    <property type="match status" value="2"/>
</dbReference>